<evidence type="ECO:0000313" key="1">
    <source>
        <dbReference type="EMBL" id="TFY50938.1"/>
    </source>
</evidence>
<evidence type="ECO:0000313" key="2">
    <source>
        <dbReference type="Proteomes" id="UP000298327"/>
    </source>
</evidence>
<accession>A0A4Y9XMF7</accession>
<keyword evidence="2" id="KW-1185">Reference proteome</keyword>
<proteinExistence type="predicted"/>
<sequence length="104" mass="11355">MRRWQRVSIAWVAVQVEHVRHHASVLTAPIRHPTHPADEKIGLHVTIIHVSLFTPPPSSTESVDTALPSSPALRAERSSEWRDYVGSAAVLVQRGSGPSSGSLH</sequence>
<comment type="caution">
    <text evidence="1">The sequence shown here is derived from an EMBL/GenBank/DDBJ whole genome shotgun (WGS) entry which is preliminary data.</text>
</comment>
<reference evidence="1 2" key="1">
    <citation type="submission" date="2019-02" db="EMBL/GenBank/DDBJ databases">
        <title>Genome sequencing of the rare red list fungi Dentipellis fragilis.</title>
        <authorList>
            <person name="Buettner E."/>
            <person name="Kellner H."/>
        </authorList>
    </citation>
    <scope>NUCLEOTIDE SEQUENCE [LARGE SCALE GENOMIC DNA]</scope>
    <source>
        <strain evidence="1 2">DSM 105465</strain>
    </source>
</reference>
<name>A0A4Y9XMF7_9AGAM</name>
<dbReference type="AlphaFoldDB" id="A0A4Y9XMF7"/>
<gene>
    <name evidence="1" type="ORF">EVG20_g11245</name>
</gene>
<organism evidence="1 2">
    <name type="scientific">Dentipellis fragilis</name>
    <dbReference type="NCBI Taxonomy" id="205917"/>
    <lineage>
        <taxon>Eukaryota</taxon>
        <taxon>Fungi</taxon>
        <taxon>Dikarya</taxon>
        <taxon>Basidiomycota</taxon>
        <taxon>Agaricomycotina</taxon>
        <taxon>Agaricomycetes</taxon>
        <taxon>Russulales</taxon>
        <taxon>Hericiaceae</taxon>
        <taxon>Dentipellis</taxon>
    </lineage>
</organism>
<protein>
    <submittedName>
        <fullName evidence="1">Uncharacterized protein</fullName>
    </submittedName>
</protein>
<dbReference type="Proteomes" id="UP000298327">
    <property type="component" value="Unassembled WGS sequence"/>
</dbReference>
<dbReference type="EMBL" id="SEOQ01001655">
    <property type="protein sequence ID" value="TFY50938.1"/>
    <property type="molecule type" value="Genomic_DNA"/>
</dbReference>